<feature type="non-terminal residue" evidence="5">
    <location>
        <position position="1765"/>
    </location>
</feature>
<accession>A0A9W8AU69</accession>
<proteinExistence type="inferred from homology"/>
<gene>
    <name evidence="5" type="ORF">IWQ62_003777</name>
</gene>
<dbReference type="OrthoDB" id="2019644at2759"/>
<evidence type="ECO:0008006" key="7">
    <source>
        <dbReference type="Google" id="ProtNLM"/>
    </source>
</evidence>
<dbReference type="PANTHER" id="PTHR31344">
    <property type="entry name" value="NUCLEAR PORE COMPLEX PROTEIN NUP205"/>
    <property type="match status" value="1"/>
</dbReference>
<keyword evidence="6" id="KW-1185">Reference proteome</keyword>
<dbReference type="PANTHER" id="PTHR31344:SF0">
    <property type="entry name" value="NUCLEAR PORE COMPLEX PROTEIN NUP205"/>
    <property type="match status" value="1"/>
</dbReference>
<comment type="subcellular location">
    <subcellularLocation>
        <location evidence="1">Nucleus</location>
    </subcellularLocation>
</comment>
<evidence type="ECO:0000313" key="5">
    <source>
        <dbReference type="EMBL" id="KAJ1961699.1"/>
    </source>
</evidence>
<dbReference type="InterPro" id="IPR021827">
    <property type="entry name" value="Nup186/Nup192/Nup205"/>
</dbReference>
<evidence type="ECO:0000313" key="6">
    <source>
        <dbReference type="Proteomes" id="UP001150925"/>
    </source>
</evidence>
<keyword evidence="3" id="KW-0813">Transport</keyword>
<dbReference type="Proteomes" id="UP001150925">
    <property type="component" value="Unassembled WGS sequence"/>
</dbReference>
<dbReference type="GO" id="GO:0044611">
    <property type="term" value="C:nuclear pore inner ring"/>
    <property type="evidence" value="ECO:0007669"/>
    <property type="project" value="TreeGrafter"/>
</dbReference>
<keyword evidence="4" id="KW-0539">Nucleus</keyword>
<protein>
    <recommendedName>
        <fullName evidence="7">Nucleoporin</fullName>
    </recommendedName>
</protein>
<comment type="caution">
    <text evidence="5">The sequence shown here is derived from an EMBL/GenBank/DDBJ whole genome shotgun (WGS) entry which is preliminary data.</text>
</comment>
<evidence type="ECO:0000256" key="4">
    <source>
        <dbReference type="ARBA" id="ARBA00023242"/>
    </source>
</evidence>
<organism evidence="5 6">
    <name type="scientific">Dispira parvispora</name>
    <dbReference type="NCBI Taxonomy" id="1520584"/>
    <lineage>
        <taxon>Eukaryota</taxon>
        <taxon>Fungi</taxon>
        <taxon>Fungi incertae sedis</taxon>
        <taxon>Zoopagomycota</taxon>
        <taxon>Kickxellomycotina</taxon>
        <taxon>Dimargaritomycetes</taxon>
        <taxon>Dimargaritales</taxon>
        <taxon>Dimargaritaceae</taxon>
        <taxon>Dispira</taxon>
    </lineage>
</organism>
<evidence type="ECO:0000256" key="3">
    <source>
        <dbReference type="ARBA" id="ARBA00022448"/>
    </source>
</evidence>
<dbReference type="Pfam" id="PF11894">
    <property type="entry name" value="Nup192"/>
    <property type="match status" value="1"/>
</dbReference>
<reference evidence="5" key="1">
    <citation type="submission" date="2022-07" db="EMBL/GenBank/DDBJ databases">
        <title>Phylogenomic reconstructions and comparative analyses of Kickxellomycotina fungi.</title>
        <authorList>
            <person name="Reynolds N.K."/>
            <person name="Stajich J.E."/>
            <person name="Barry K."/>
            <person name="Grigoriev I.V."/>
            <person name="Crous P."/>
            <person name="Smith M.E."/>
        </authorList>
    </citation>
    <scope>NUCLEOTIDE SEQUENCE</scope>
    <source>
        <strain evidence="5">RSA 1196</strain>
    </source>
</reference>
<comment type="similarity">
    <text evidence="2">Belongs to the NUP186/NUP192/NUP205 family.</text>
</comment>
<name>A0A9W8AU69_9FUNG</name>
<evidence type="ECO:0000256" key="1">
    <source>
        <dbReference type="ARBA" id="ARBA00004123"/>
    </source>
</evidence>
<dbReference type="GO" id="GO:0006999">
    <property type="term" value="P:nuclear pore organization"/>
    <property type="evidence" value="ECO:0007669"/>
    <property type="project" value="TreeGrafter"/>
</dbReference>
<sequence>MDSNVWYDWEPSTFHDLLGLVTSAISLPKDTVDDQANLQARRLQAELAKYQEALLRSPPPPGPNDQHRARLRDQKTVEINRVSHQLSDDLAQEALRLSDFLKLDEYVAAALVYYGVEYTARFERPAPQTGALLFYSEILCRYLTVESIMKASMDPEVASPIRQVCEWFVFGLFEKTDATAASPLLKDWLNALQTFKTRIAAFKTLKAQAKSLPSQPTAVMGQSANTATVETKLPYGEALVDEITERLALVRVALANTLYLTCYALTVTPPDLLELMRHLQKHIDLHDPATVYCLMAGLASFDLVSAASLHPAQTDAAALFTSASHSATLNQVNELLTQGNGWNKCQAIRGLLLLQWCQFLLLILHRYPAFEAQLGFREDRIEQAVEAAIQLRIFHFINAYCLAFKSIDAHEYDVLTGTRPSDPAYPMTTRVLDEDFQWHIVNQLSSTVTGLIANMSSILRRMRYREEDSYLHQHQQMTVMGQLGGSEQSPTSANPQHHIQDLFTLVATLYSDSPDMGLRFWVALSPAHLPLTSEPLDSNGTSELAARADSTDERLHVFLKWAADCRIPEMVHAYYNMLGSLALGSRCAQYAYIFLGAGQAIPTSGAERIPPRTPRNRCSWAALFSALQFYAQRLRQAVGSESGQGGGLPNLALASTSGVVEIPPEEVALIESFLRLLHNVVASSIPVRVALFENPQYQVLHTLFDLLGCRVPITLKAAILRTIAAFCQTPITEQVSSPDSPTLLTVELTHQVWHYLEMSQTVVTTHDIAALQRYYQQAFVNSSTGSGPGTIQAPAPPAGVPIIRHPSQPGGLLYELEEVESVKEIYPETIAFIHLLLALIHPPSDMTNRVPSTLTTNQPRTFSSVPVELGGTYRLPGICPYTAVVLDQVLLKAELRGYRFVEERWQVLLGCLQLVERCLLTFDLTEFLLDATISAHLKRGGLDVAQLQQTLSSSTSNSGKLPPGLQRTLRSLVLHPGFDVMLRLLSGSKLLEELLALMHTNSVDVLNAQTDGTLDDPFTTTRSEDAPKGNMVVRSVLQVLRILKRTMQLQNSFLDQLYPLLCQPWVQNQLQLPGLTLPHNLIPLDQLLLYRHQSTVDIALYINCRTSDAVCLLAVECLAELSASTAFCGSSQSGEENITAYNANTQGNAGNPNCLVSLLEEHTDSLRILYGFMERLECDEPESPSESTREADPTYGATSVANSSTIRLAIIDLLLDNLSSERGCPSVAHWLLGFNVASALSIRATEFEYSRAATNGVRVSSGLNHRVGNKVKMSCFHMILNSLQQGIGTDHTDEDTQMDGSYGEPEVSLPALHPAYAARCYQLMYRLCVDPTTGPPVTKYLRESEQFYPRQLHLFSRSIAHFIQPLPSIDPEAAETLGDYPGWPTVADVATLFHQRAWLLRGTALELQLLTAAQERSKCLALLGALFNPLGSLGFQESLQGESLPAADAFWARTVASTTTTQNFSQHDARALPIIWWVLEMYAQWSSVSSLFTTLLAALESSTTSQPSFATGPGGVIPDYFANVDLRAFYRTDKEGCTVYDLPAVHLYLQAELARYEQQGRIPTAGHHAHAQRSLRRILQTLFVKSEQLKVAYAYLHFHQAWERVVEVAFTTAFTYLCEFQRDQSTSTVEDTLLGLNNGGSSDFTSDTYNVTYQPCEALVLQLLDVVLTRYAFIISTDDHAASPVLESLGSLMMVLTSKLGDGIHRRLAALSSTAWQDAKALVENTSASSFAGTANAGSGATPFGSAAMNAVGSPAVLSLESRFP</sequence>
<dbReference type="EMBL" id="JANBPY010001085">
    <property type="protein sequence ID" value="KAJ1961699.1"/>
    <property type="molecule type" value="Genomic_DNA"/>
</dbReference>
<dbReference type="GO" id="GO:0017056">
    <property type="term" value="F:structural constituent of nuclear pore"/>
    <property type="evidence" value="ECO:0007669"/>
    <property type="project" value="TreeGrafter"/>
</dbReference>
<evidence type="ECO:0000256" key="2">
    <source>
        <dbReference type="ARBA" id="ARBA00005892"/>
    </source>
</evidence>